<dbReference type="AlphaFoldDB" id="A0A6A3CWA2"/>
<keyword evidence="3" id="KW-1185">Reference proteome</keyword>
<dbReference type="EMBL" id="VEPZ02000193">
    <property type="protein sequence ID" value="KAE8731622.1"/>
    <property type="molecule type" value="Genomic_DNA"/>
</dbReference>
<evidence type="ECO:0000313" key="2">
    <source>
        <dbReference type="EMBL" id="KAE8731622.1"/>
    </source>
</evidence>
<protein>
    <submittedName>
        <fullName evidence="2">Pentatricopeptide repeat-containing protein</fullName>
    </submittedName>
</protein>
<proteinExistence type="predicted"/>
<dbReference type="Proteomes" id="UP000436088">
    <property type="component" value="Unassembled WGS sequence"/>
</dbReference>
<feature type="compositionally biased region" description="Basic and acidic residues" evidence="1">
    <location>
        <begin position="65"/>
        <end position="91"/>
    </location>
</feature>
<evidence type="ECO:0000313" key="3">
    <source>
        <dbReference type="Proteomes" id="UP000436088"/>
    </source>
</evidence>
<name>A0A6A3CWA2_HIBSY</name>
<evidence type="ECO:0000256" key="1">
    <source>
        <dbReference type="SAM" id="MobiDB-lite"/>
    </source>
</evidence>
<gene>
    <name evidence="2" type="ORF">F3Y22_tig00002793pilonHSYRG00122</name>
</gene>
<organism evidence="2 3">
    <name type="scientific">Hibiscus syriacus</name>
    <name type="common">Rose of Sharon</name>
    <dbReference type="NCBI Taxonomy" id="106335"/>
    <lineage>
        <taxon>Eukaryota</taxon>
        <taxon>Viridiplantae</taxon>
        <taxon>Streptophyta</taxon>
        <taxon>Embryophyta</taxon>
        <taxon>Tracheophyta</taxon>
        <taxon>Spermatophyta</taxon>
        <taxon>Magnoliopsida</taxon>
        <taxon>eudicotyledons</taxon>
        <taxon>Gunneridae</taxon>
        <taxon>Pentapetalae</taxon>
        <taxon>rosids</taxon>
        <taxon>malvids</taxon>
        <taxon>Malvales</taxon>
        <taxon>Malvaceae</taxon>
        <taxon>Malvoideae</taxon>
        <taxon>Hibiscus</taxon>
    </lineage>
</organism>
<accession>A0A6A3CWA2</accession>
<comment type="caution">
    <text evidence="2">The sequence shown here is derived from an EMBL/GenBank/DDBJ whole genome shotgun (WGS) entry which is preliminary data.</text>
</comment>
<sequence length="198" mass="21873">MSSIFHPKLTPACSRNLTTTPANATGGGRLTVSIHPSVHCSRQQIKRFACTEIYTRTARASGETGSEKEEPMLRVSEQDGGKRRDQEEQRKQSRPKGRCLSGSVAVSMNRVSDSEVSVQISGRKVDNRSQLSVSDMLHYLEQQGFLLLNASSFESFGGIVFYNIHLQMGLKTACKVGSEEALREKLLALCDHREDLGL</sequence>
<reference evidence="2" key="1">
    <citation type="submission" date="2019-09" db="EMBL/GenBank/DDBJ databases">
        <title>Draft genome information of white flower Hibiscus syriacus.</title>
        <authorList>
            <person name="Kim Y.-M."/>
        </authorList>
    </citation>
    <scope>NUCLEOTIDE SEQUENCE [LARGE SCALE GENOMIC DNA]</scope>
    <source>
        <strain evidence="2">YM2019G1</strain>
    </source>
</reference>
<feature type="region of interest" description="Disordered" evidence="1">
    <location>
        <begin position="59"/>
        <end position="100"/>
    </location>
</feature>